<evidence type="ECO:0000256" key="1">
    <source>
        <dbReference type="ARBA" id="ARBA00004123"/>
    </source>
</evidence>
<dbReference type="GeneID" id="98141339"/>
<keyword evidence="7" id="KW-0175">Coiled coil</keyword>
<proteinExistence type="predicted"/>
<reference evidence="10 11" key="1">
    <citation type="submission" date="2024-07" db="EMBL/GenBank/DDBJ databases">
        <title>Section-level genome sequencing and comparative genomics of Aspergillus sections Usti and Cavernicolus.</title>
        <authorList>
            <consortium name="Lawrence Berkeley National Laboratory"/>
            <person name="Nybo J.L."/>
            <person name="Vesth T.C."/>
            <person name="Theobald S."/>
            <person name="Frisvad J.C."/>
            <person name="Larsen T.O."/>
            <person name="Kjaerboelling I."/>
            <person name="Rothschild-Mancinelli K."/>
            <person name="Lyhne E.K."/>
            <person name="Kogle M.E."/>
            <person name="Barry K."/>
            <person name="Clum A."/>
            <person name="Na H."/>
            <person name="Ledsgaard L."/>
            <person name="Lin J."/>
            <person name="Lipzen A."/>
            <person name="Kuo A."/>
            <person name="Riley R."/>
            <person name="Mondo S."/>
            <person name="Labutti K."/>
            <person name="Haridas S."/>
            <person name="Pangalinan J."/>
            <person name="Salamov A.A."/>
            <person name="Simmons B.A."/>
            <person name="Magnuson J.K."/>
            <person name="Chen J."/>
            <person name="Drula E."/>
            <person name="Henrissat B."/>
            <person name="Wiebenga A."/>
            <person name="Lubbers R.J."/>
            <person name="Gomes A.C."/>
            <person name="Macurrencykelacurrency M.R."/>
            <person name="Stajich J."/>
            <person name="Grigoriev I.V."/>
            <person name="Mortensen U.H."/>
            <person name="De Vries R.P."/>
            <person name="Baker S.E."/>
            <person name="Andersen M.R."/>
        </authorList>
    </citation>
    <scope>NUCLEOTIDE SEQUENCE [LARGE SCALE GENOMIC DNA]</scope>
    <source>
        <strain evidence="10 11">CBS 449.75</strain>
    </source>
</reference>
<dbReference type="SMART" id="SM00066">
    <property type="entry name" value="GAL4"/>
    <property type="match status" value="1"/>
</dbReference>
<dbReference type="PROSITE" id="PS00463">
    <property type="entry name" value="ZN2_CY6_FUNGAL_1"/>
    <property type="match status" value="1"/>
</dbReference>
<dbReference type="Gene3D" id="4.10.240.10">
    <property type="entry name" value="Zn(2)-C6 fungal-type DNA-binding domain"/>
    <property type="match status" value="1"/>
</dbReference>
<dbReference type="PANTHER" id="PTHR31001:SF86">
    <property type="entry name" value="ZN(II)2CYS6 TRANSCRIPTION FACTOR (EUROFUNG)"/>
    <property type="match status" value="1"/>
</dbReference>
<dbReference type="Proteomes" id="UP001610432">
    <property type="component" value="Unassembled WGS sequence"/>
</dbReference>
<feature type="region of interest" description="Disordered" evidence="8">
    <location>
        <begin position="685"/>
        <end position="705"/>
    </location>
</feature>
<evidence type="ECO:0000256" key="7">
    <source>
        <dbReference type="SAM" id="Coils"/>
    </source>
</evidence>
<organism evidence="10 11">
    <name type="scientific">Aspergillus lucknowensis</name>
    <dbReference type="NCBI Taxonomy" id="176173"/>
    <lineage>
        <taxon>Eukaryota</taxon>
        <taxon>Fungi</taxon>
        <taxon>Dikarya</taxon>
        <taxon>Ascomycota</taxon>
        <taxon>Pezizomycotina</taxon>
        <taxon>Eurotiomycetes</taxon>
        <taxon>Eurotiomycetidae</taxon>
        <taxon>Eurotiales</taxon>
        <taxon>Aspergillaceae</taxon>
        <taxon>Aspergillus</taxon>
        <taxon>Aspergillus subgen. Nidulantes</taxon>
    </lineage>
</organism>
<feature type="domain" description="Zn(2)-C6 fungal-type" evidence="9">
    <location>
        <begin position="24"/>
        <end position="55"/>
    </location>
</feature>
<keyword evidence="11" id="KW-1185">Reference proteome</keyword>
<dbReference type="PROSITE" id="PS50048">
    <property type="entry name" value="ZN2_CY6_FUNGAL_2"/>
    <property type="match status" value="1"/>
</dbReference>
<keyword evidence="6" id="KW-0539">Nucleus</keyword>
<dbReference type="InterPro" id="IPR050613">
    <property type="entry name" value="Sec_Metabolite_Reg"/>
</dbReference>
<evidence type="ECO:0000313" key="10">
    <source>
        <dbReference type="EMBL" id="KAL2863552.1"/>
    </source>
</evidence>
<evidence type="ECO:0000256" key="5">
    <source>
        <dbReference type="ARBA" id="ARBA00023163"/>
    </source>
</evidence>
<feature type="region of interest" description="Disordered" evidence="8">
    <location>
        <begin position="94"/>
        <end position="151"/>
    </location>
</feature>
<feature type="compositionally biased region" description="Polar residues" evidence="8">
    <location>
        <begin position="115"/>
        <end position="125"/>
    </location>
</feature>
<keyword evidence="2" id="KW-0479">Metal-binding</keyword>
<keyword evidence="3" id="KW-0805">Transcription regulation</keyword>
<dbReference type="Pfam" id="PF04082">
    <property type="entry name" value="Fungal_trans"/>
    <property type="match status" value="1"/>
</dbReference>
<comment type="subcellular location">
    <subcellularLocation>
        <location evidence="1">Nucleus</location>
    </subcellularLocation>
</comment>
<evidence type="ECO:0000256" key="2">
    <source>
        <dbReference type="ARBA" id="ARBA00022723"/>
    </source>
</evidence>
<dbReference type="InterPro" id="IPR001138">
    <property type="entry name" value="Zn2Cys6_DnaBD"/>
</dbReference>
<dbReference type="EMBL" id="JBFXLQ010000050">
    <property type="protein sequence ID" value="KAL2863552.1"/>
    <property type="molecule type" value="Genomic_DNA"/>
</dbReference>
<dbReference type="SMART" id="SM00906">
    <property type="entry name" value="Fungal_trans"/>
    <property type="match status" value="1"/>
</dbReference>
<evidence type="ECO:0000256" key="3">
    <source>
        <dbReference type="ARBA" id="ARBA00023015"/>
    </source>
</evidence>
<gene>
    <name evidence="10" type="ORF">BJX67DRAFT_253187</name>
</gene>
<dbReference type="InterPro" id="IPR007219">
    <property type="entry name" value="XnlR_reg_dom"/>
</dbReference>
<accession>A0ABR4LGP5</accession>
<keyword evidence="5" id="KW-0804">Transcription</keyword>
<evidence type="ECO:0000256" key="8">
    <source>
        <dbReference type="SAM" id="MobiDB-lite"/>
    </source>
</evidence>
<evidence type="ECO:0000259" key="9">
    <source>
        <dbReference type="PROSITE" id="PS50048"/>
    </source>
</evidence>
<evidence type="ECO:0000256" key="4">
    <source>
        <dbReference type="ARBA" id="ARBA00023125"/>
    </source>
</evidence>
<dbReference type="Pfam" id="PF00172">
    <property type="entry name" value="Zn_clus"/>
    <property type="match status" value="1"/>
</dbReference>
<evidence type="ECO:0000256" key="6">
    <source>
        <dbReference type="ARBA" id="ARBA00023242"/>
    </source>
</evidence>
<protein>
    <submittedName>
        <fullName evidence="10">Fungal-specific transcription factor domain-containing protein</fullName>
    </submittedName>
</protein>
<dbReference type="InterPro" id="IPR036864">
    <property type="entry name" value="Zn2-C6_fun-type_DNA-bd_sf"/>
</dbReference>
<sequence length="782" mass="88654">MADILPNDTGYLPKETKRTRVQLSCTACRSKKLKCCRTHPCTNCLKRGEGHMCTFVGRGPRGRSSHGRASPTLVQDRLQHLENLIMSFAQQKRLDEGQNRDPSALPQSPPGSDPRGQSQQQSARSPPNAEETEATSENSPGSQPGRLLVNDTGTKYIDGAHWKAILEEINEFKESLNDTDDLSDEGFLDEDDSDGFAPALWFGLSKPTSNEELLSDLPIRQVTDRVVSYFLVSEEPIVTIFHVPTFQKEYCNFWSNPREVSLPWLGMLYSILTLGVLFYQRTGDSIPGIPGDAKTITSSFRKRSVQCLIQSNYLVPGRYKVESLFLYSMTEFYKSRDAQAEVPYILGITIKLAMRMGYHRDSQQFPTISAFDGEMRRRVWVFLCQLDALFAFEVGVPRTIQDWQYDTELPRNLLDADFDEETVQLPPSRPMTEMTNTTYAISKAPIMLCFGKILDMAFSRSPVTYEETLELDRRLEEAHSLIPRIFQIRPIEQCIADPPRLIFQRFTLEGVYQKARCVLHRRYLGEVHTNLRYAYSRVVCITASKQILRVHADLYNETQPGGLLCRNSLFSNSIQYTDYLLAAMILCMELSYSHATGSLAASRNEDLAVFITDRDDLISTLENSHKTLENLRRQSADARKAHAALTIMLRRVKKGLHTIPPPKTNLPSPTINIQPQKITNSISDQRLDQEQSNGDTASPPPYRSWPNPVAPNTDNISNLPYHVDSPAGLFPGAMFPVDTPYASLDVIGEMLETPANLDWQLWDRQIQRRDLSVPENDLFYVQ</sequence>
<keyword evidence="4" id="KW-0238">DNA-binding</keyword>
<dbReference type="CDD" id="cd12148">
    <property type="entry name" value="fungal_TF_MHR"/>
    <property type="match status" value="1"/>
</dbReference>
<dbReference type="RefSeq" id="XP_070882531.1">
    <property type="nucleotide sequence ID" value="XM_071026267.1"/>
</dbReference>
<comment type="caution">
    <text evidence="10">The sequence shown here is derived from an EMBL/GenBank/DDBJ whole genome shotgun (WGS) entry which is preliminary data.</text>
</comment>
<dbReference type="CDD" id="cd00067">
    <property type="entry name" value="GAL4"/>
    <property type="match status" value="1"/>
</dbReference>
<feature type="coiled-coil region" evidence="7">
    <location>
        <begin position="614"/>
        <end position="641"/>
    </location>
</feature>
<name>A0ABR4LGP5_9EURO</name>
<evidence type="ECO:0000313" key="11">
    <source>
        <dbReference type="Proteomes" id="UP001610432"/>
    </source>
</evidence>
<dbReference type="PANTHER" id="PTHR31001">
    <property type="entry name" value="UNCHARACTERIZED TRANSCRIPTIONAL REGULATORY PROTEIN"/>
    <property type="match status" value="1"/>
</dbReference>
<feature type="compositionally biased region" description="Polar residues" evidence="8">
    <location>
        <begin position="685"/>
        <end position="696"/>
    </location>
</feature>
<dbReference type="SUPFAM" id="SSF57701">
    <property type="entry name" value="Zn2/Cys6 DNA-binding domain"/>
    <property type="match status" value="1"/>
</dbReference>